<proteinExistence type="predicted"/>
<dbReference type="OrthoDB" id="9802385at2"/>
<dbReference type="Pfam" id="PF13328">
    <property type="entry name" value="HD_4"/>
    <property type="match status" value="1"/>
</dbReference>
<feature type="domain" description="HD/PDEase" evidence="1">
    <location>
        <begin position="26"/>
        <end position="135"/>
    </location>
</feature>
<name>A0A193LDH6_9GAMM</name>
<dbReference type="KEGG" id="woc:BA177_04035"/>
<dbReference type="Gene3D" id="1.10.3210.10">
    <property type="entry name" value="Hypothetical protein af1432"/>
    <property type="match status" value="1"/>
</dbReference>
<dbReference type="PANTHER" id="PTHR46246:SF1">
    <property type="entry name" value="GUANOSINE-3',5'-BIS(DIPHOSPHATE) 3'-PYROPHOSPHOHYDROLASE MESH1"/>
    <property type="match status" value="1"/>
</dbReference>
<dbReference type="STRING" id="1548547.BA177_04035"/>
<evidence type="ECO:0000313" key="3">
    <source>
        <dbReference type="Proteomes" id="UP000092695"/>
    </source>
</evidence>
<organism evidence="2 3">
    <name type="scientific">Woeseia oceani</name>
    <dbReference type="NCBI Taxonomy" id="1548547"/>
    <lineage>
        <taxon>Bacteria</taxon>
        <taxon>Pseudomonadati</taxon>
        <taxon>Pseudomonadota</taxon>
        <taxon>Gammaproteobacteria</taxon>
        <taxon>Woeseiales</taxon>
        <taxon>Woeseiaceae</taxon>
        <taxon>Woeseia</taxon>
    </lineage>
</organism>
<dbReference type="SMART" id="SM00471">
    <property type="entry name" value="HDc"/>
    <property type="match status" value="1"/>
</dbReference>
<reference evidence="2 3" key="1">
    <citation type="submission" date="2016-06" db="EMBL/GenBank/DDBJ databases">
        <title>Complete genome sequence of a deep-branching marine Gamma Proteobacterium Woeseia oceani type strain XK5.</title>
        <authorList>
            <person name="Mu D."/>
            <person name="Du Z."/>
        </authorList>
    </citation>
    <scope>NUCLEOTIDE SEQUENCE [LARGE SCALE GENOMIC DNA]</scope>
    <source>
        <strain evidence="2 3">XK5</strain>
    </source>
</reference>
<sequence length="176" mass="19929">MRNLVSRAKEFAFAAHNAIEQRRKYTGEPYTVHLESVAMLVASVVDDEAMIAAAYLHDTVEDTDVTLADIENNFGCDVAYLVRYLSDISRPEDGNRAQRKHLDREHVARGDARVHTIKLADLIDNSATIQAYDPRFAKVYMQEKRLLLDDLDDGHPELLCRARAIVDEWLAESTGQ</sequence>
<accession>A0A193LDH6</accession>
<evidence type="ECO:0000259" key="1">
    <source>
        <dbReference type="SMART" id="SM00471"/>
    </source>
</evidence>
<protein>
    <recommendedName>
        <fullName evidence="1">HD/PDEase domain-containing protein</fullName>
    </recommendedName>
</protein>
<dbReference type="AlphaFoldDB" id="A0A193LDH6"/>
<dbReference type="InterPro" id="IPR003607">
    <property type="entry name" value="HD/PDEase_dom"/>
</dbReference>
<dbReference type="PANTHER" id="PTHR46246">
    <property type="entry name" value="GUANOSINE-3',5'-BIS(DIPHOSPHATE) 3'-PYROPHOSPHOHYDROLASE MESH1"/>
    <property type="match status" value="1"/>
</dbReference>
<keyword evidence="3" id="KW-1185">Reference proteome</keyword>
<dbReference type="Proteomes" id="UP000092695">
    <property type="component" value="Chromosome"/>
</dbReference>
<dbReference type="SUPFAM" id="SSF109604">
    <property type="entry name" value="HD-domain/PDEase-like"/>
    <property type="match status" value="1"/>
</dbReference>
<dbReference type="EMBL" id="CP016268">
    <property type="protein sequence ID" value="ANO50491.1"/>
    <property type="molecule type" value="Genomic_DNA"/>
</dbReference>
<dbReference type="GO" id="GO:0008893">
    <property type="term" value="F:guanosine-3',5'-bis(diphosphate) 3'-diphosphatase activity"/>
    <property type="evidence" value="ECO:0007669"/>
    <property type="project" value="TreeGrafter"/>
</dbReference>
<evidence type="ECO:0000313" key="2">
    <source>
        <dbReference type="EMBL" id="ANO50491.1"/>
    </source>
</evidence>
<dbReference type="RefSeq" id="WP_068613175.1">
    <property type="nucleotide sequence ID" value="NZ_CP016268.1"/>
</dbReference>
<gene>
    <name evidence="2" type="ORF">BA177_04035</name>
</gene>
<dbReference type="InterPro" id="IPR052194">
    <property type="entry name" value="MESH1"/>
</dbReference>